<name>A0A137RHM1_9FLAO</name>
<dbReference type="EMBL" id="JRWG01000004">
    <property type="protein sequence ID" value="KXN98983.1"/>
    <property type="molecule type" value="Genomic_DNA"/>
</dbReference>
<comment type="caution">
    <text evidence="2">The sequence shown here is derived from an EMBL/GenBank/DDBJ whole genome shotgun (WGS) entry which is preliminary data.</text>
</comment>
<evidence type="ECO:0008006" key="4">
    <source>
        <dbReference type="Google" id="ProtNLM"/>
    </source>
</evidence>
<evidence type="ECO:0000313" key="3">
    <source>
        <dbReference type="Proteomes" id="UP000070138"/>
    </source>
</evidence>
<evidence type="ECO:0000256" key="1">
    <source>
        <dbReference type="SAM" id="SignalP"/>
    </source>
</evidence>
<evidence type="ECO:0000313" key="2">
    <source>
        <dbReference type="EMBL" id="KXN98983.1"/>
    </source>
</evidence>
<dbReference type="AlphaFoldDB" id="A0A137RHM1"/>
<dbReference type="STRING" id="1548749.LS48_07830"/>
<keyword evidence="3" id="KW-1185">Reference proteome</keyword>
<gene>
    <name evidence="2" type="ORF">LS48_07830</name>
</gene>
<dbReference type="Proteomes" id="UP000070138">
    <property type="component" value="Unassembled WGS sequence"/>
</dbReference>
<feature type="signal peptide" evidence="1">
    <location>
        <begin position="1"/>
        <end position="25"/>
    </location>
</feature>
<reference evidence="3" key="1">
    <citation type="submission" date="2014-10" db="EMBL/GenBank/DDBJ databases">
        <title>Genome sequencing of Vitellibacter sp. D-24.</title>
        <authorList>
            <person name="Thevarajoo S."/>
            <person name="Selvaratnam C."/>
            <person name="Goh K.M."/>
            <person name="Chong C.S."/>
        </authorList>
    </citation>
    <scope>NUCLEOTIDE SEQUENCE [LARGE SCALE GENOMIC DNA]</scope>
    <source>
        <strain evidence="3">D-24</strain>
    </source>
</reference>
<feature type="chain" id="PRO_5007479692" description="DUF5034 domain-containing protein" evidence="1">
    <location>
        <begin position="26"/>
        <end position="214"/>
    </location>
</feature>
<accession>A0A137RHM1</accession>
<reference evidence="2 3" key="2">
    <citation type="journal article" date="2016" name="Int. J. Syst. Evol. Microbiol.">
        <title>Vitellibacter aquimaris sp. nov., a marine bacterium isolated from seawater.</title>
        <authorList>
            <person name="Thevarajoo S."/>
            <person name="Selvaratnam C."/>
            <person name="Goh K.M."/>
            <person name="Hong K.W."/>
            <person name="Chan X.Y."/>
            <person name="Chan K.G."/>
            <person name="Chong C.S."/>
        </authorList>
    </citation>
    <scope>NUCLEOTIDE SEQUENCE [LARGE SCALE GENOMIC DNA]</scope>
    <source>
        <strain evidence="2 3">D-24</strain>
    </source>
</reference>
<dbReference type="RefSeq" id="WP_062621705.1">
    <property type="nucleotide sequence ID" value="NZ_JRWG01000004.1"/>
</dbReference>
<keyword evidence="1" id="KW-0732">Signal</keyword>
<organism evidence="2 3">
    <name type="scientific">Aequorivita aquimaris</name>
    <dbReference type="NCBI Taxonomy" id="1548749"/>
    <lineage>
        <taxon>Bacteria</taxon>
        <taxon>Pseudomonadati</taxon>
        <taxon>Bacteroidota</taxon>
        <taxon>Flavobacteriia</taxon>
        <taxon>Flavobacteriales</taxon>
        <taxon>Flavobacteriaceae</taxon>
        <taxon>Aequorivita</taxon>
    </lineage>
</organism>
<dbReference type="OrthoDB" id="1443438at2"/>
<sequence length="214" mass="24141">MRTFKENWKTKVLVFALLIGLPLQMCTPGGGDDCNCGPITGKYFDINGMELKNYKKVGENSLRIMLPNEAVSYGDYAGLTVDYSVDFISQRQSRWPSLSFIPSAYACSCIFDGESGSKFEKLSNLTVITLNDFDEAHRANDTINDLIIVKGIYFEEDAYLQAYLENDTTNIRVPAIQLLVDRKPTLNENYKVKIKVELSTGEVYEKVSETIKLQ</sequence>
<protein>
    <recommendedName>
        <fullName evidence="4">DUF5034 domain-containing protein</fullName>
    </recommendedName>
</protein>
<proteinExistence type="predicted"/>